<evidence type="ECO:0000313" key="4">
    <source>
        <dbReference type="EMBL" id="CAF1340632.1"/>
    </source>
</evidence>
<feature type="region of interest" description="Disordered" evidence="1">
    <location>
        <begin position="1"/>
        <end position="54"/>
    </location>
</feature>
<dbReference type="EMBL" id="CAJNOH010000777">
    <property type="protein sequence ID" value="CAF1121650.1"/>
    <property type="molecule type" value="Genomic_DNA"/>
</dbReference>
<evidence type="ECO:0000313" key="5">
    <source>
        <dbReference type="Proteomes" id="UP000663854"/>
    </source>
</evidence>
<dbReference type="AlphaFoldDB" id="A0A814QM59"/>
<dbReference type="Proteomes" id="UP000663854">
    <property type="component" value="Unassembled WGS sequence"/>
</dbReference>
<evidence type="ECO:0000313" key="3">
    <source>
        <dbReference type="EMBL" id="CAF1121650.1"/>
    </source>
</evidence>
<dbReference type="PROSITE" id="PS00018">
    <property type="entry name" value="EF_HAND_1"/>
    <property type="match status" value="1"/>
</dbReference>
<dbReference type="Proteomes" id="UP000663870">
    <property type="component" value="Unassembled WGS sequence"/>
</dbReference>
<protein>
    <recommendedName>
        <fullName evidence="2">EF-hand domain-containing protein</fullName>
    </recommendedName>
</protein>
<comment type="caution">
    <text evidence="3">The sequence shown here is derived from an EMBL/GenBank/DDBJ whole genome shotgun (WGS) entry which is preliminary data.</text>
</comment>
<evidence type="ECO:0000313" key="6">
    <source>
        <dbReference type="Proteomes" id="UP000663870"/>
    </source>
</evidence>
<evidence type="ECO:0000259" key="2">
    <source>
        <dbReference type="PROSITE" id="PS50222"/>
    </source>
</evidence>
<dbReference type="Pfam" id="PF13202">
    <property type="entry name" value="EF-hand_5"/>
    <property type="match status" value="1"/>
</dbReference>
<feature type="compositionally biased region" description="Basic and acidic residues" evidence="1">
    <location>
        <begin position="15"/>
        <end position="27"/>
    </location>
</feature>
<sequence>MSKFDATDDEFEQIDTNRDGRIDKNEFRTFGSNTEGLPSSSYGSSTGRFNLNDNTTSRFDRDKYRFSDLNASGYTTDKYASYGATTGARDMIDDTVINTNSLEETDAYLARSANNIYRDPNPQIIRRATADRPVTYEQRVVIKYLQPPPVPEPGPLIIKEMRPPQPPLPGPIVIRQHASRVPSPPPLILRERPPTPPPSIPSETVTRYLPALPVPPRPVVIERFPPLPPKPRDIIIERWIPYGSRGERHTKVVPAPPPIPYPEPRNTTIIYETVETRTARKFEKLGVIRENPTDYVNRHGGSLLDSATLVQQARNAGVTEDISPPAPSSSIYTSVRGNTNFDQSDDMINRGFSPSGGCRCGCEGSQLTAGTQAIDRGNTNYASLGSNFIRESESECGFYGGDANLTATDANRNKQLKYTEF</sequence>
<evidence type="ECO:0000256" key="1">
    <source>
        <dbReference type="SAM" id="MobiDB-lite"/>
    </source>
</evidence>
<dbReference type="EMBL" id="CAJNOL010001344">
    <property type="protein sequence ID" value="CAF1340632.1"/>
    <property type="molecule type" value="Genomic_DNA"/>
</dbReference>
<accession>A0A814QM59</accession>
<reference evidence="3" key="1">
    <citation type="submission" date="2021-02" db="EMBL/GenBank/DDBJ databases">
        <authorList>
            <person name="Nowell W R."/>
        </authorList>
    </citation>
    <scope>NUCLEOTIDE SEQUENCE</scope>
</reference>
<dbReference type="InterPro" id="IPR002048">
    <property type="entry name" value="EF_hand_dom"/>
</dbReference>
<feature type="domain" description="EF-hand" evidence="2">
    <location>
        <begin position="2"/>
        <end position="37"/>
    </location>
</feature>
<keyword evidence="6" id="KW-1185">Reference proteome</keyword>
<proteinExistence type="predicted"/>
<name>A0A814QM59_9BILA</name>
<organism evidence="3 5">
    <name type="scientific">Rotaria sordida</name>
    <dbReference type="NCBI Taxonomy" id="392033"/>
    <lineage>
        <taxon>Eukaryota</taxon>
        <taxon>Metazoa</taxon>
        <taxon>Spiralia</taxon>
        <taxon>Gnathifera</taxon>
        <taxon>Rotifera</taxon>
        <taxon>Eurotatoria</taxon>
        <taxon>Bdelloidea</taxon>
        <taxon>Philodinida</taxon>
        <taxon>Philodinidae</taxon>
        <taxon>Rotaria</taxon>
    </lineage>
</organism>
<gene>
    <name evidence="4" type="ORF">JXQ802_LOCUS31551</name>
    <name evidence="3" type="ORF">PYM288_LOCUS20734</name>
</gene>
<dbReference type="InterPro" id="IPR018247">
    <property type="entry name" value="EF_Hand_1_Ca_BS"/>
</dbReference>
<dbReference type="PROSITE" id="PS50222">
    <property type="entry name" value="EF_HAND_2"/>
    <property type="match status" value="1"/>
</dbReference>
<feature type="compositionally biased region" description="Polar residues" evidence="1">
    <location>
        <begin position="30"/>
        <end position="54"/>
    </location>
</feature>
<dbReference type="GO" id="GO:0005509">
    <property type="term" value="F:calcium ion binding"/>
    <property type="evidence" value="ECO:0007669"/>
    <property type="project" value="InterPro"/>
</dbReference>